<dbReference type="EMBL" id="BSYO01000017">
    <property type="protein sequence ID" value="GMH17303.1"/>
    <property type="molecule type" value="Genomic_DNA"/>
</dbReference>
<organism evidence="2 3">
    <name type="scientific">Nepenthes gracilis</name>
    <name type="common">Slender pitcher plant</name>
    <dbReference type="NCBI Taxonomy" id="150966"/>
    <lineage>
        <taxon>Eukaryota</taxon>
        <taxon>Viridiplantae</taxon>
        <taxon>Streptophyta</taxon>
        <taxon>Embryophyta</taxon>
        <taxon>Tracheophyta</taxon>
        <taxon>Spermatophyta</taxon>
        <taxon>Magnoliopsida</taxon>
        <taxon>eudicotyledons</taxon>
        <taxon>Gunneridae</taxon>
        <taxon>Pentapetalae</taxon>
        <taxon>Caryophyllales</taxon>
        <taxon>Nepenthaceae</taxon>
        <taxon>Nepenthes</taxon>
    </lineage>
</organism>
<dbReference type="PANTHER" id="PTHR46038:SF29">
    <property type="entry name" value="NUCLEOTIDE-DIPHOSPHO-SUGAR TRANSFERASE DOMAIN-CONTAINING PROTEIN"/>
    <property type="match status" value="1"/>
</dbReference>
<dbReference type="InterPro" id="IPR005069">
    <property type="entry name" value="Nucl-diP-sugar_transferase"/>
</dbReference>
<proteinExistence type="predicted"/>
<gene>
    <name evidence="2" type="ORF">Nepgr_019144</name>
</gene>
<dbReference type="InterPro" id="IPR044821">
    <property type="entry name" value="At1g28695/At4g15970-like"/>
</dbReference>
<comment type="caution">
    <text evidence="2">The sequence shown here is derived from an EMBL/GenBank/DDBJ whole genome shotgun (WGS) entry which is preliminary data.</text>
</comment>
<dbReference type="Pfam" id="PF03407">
    <property type="entry name" value="Nucleotid_trans"/>
    <property type="match status" value="1"/>
</dbReference>
<sequence>MVRPEGQLRWVKRAGRSPNLERGGALRELNVTARFLETLYFSGFCQDSEDFRSVVTVHANCCRYINAKVADLKSVLSDWKNFTDSPANGTAPFSWSPHVNCRESWIR</sequence>
<evidence type="ECO:0000313" key="3">
    <source>
        <dbReference type="Proteomes" id="UP001279734"/>
    </source>
</evidence>
<keyword evidence="3" id="KW-1185">Reference proteome</keyword>
<feature type="domain" description="Nucleotide-diphospho-sugar transferase" evidence="1">
    <location>
        <begin position="24"/>
        <end position="72"/>
    </location>
</feature>
<evidence type="ECO:0000259" key="1">
    <source>
        <dbReference type="Pfam" id="PF03407"/>
    </source>
</evidence>
<protein>
    <recommendedName>
        <fullName evidence="1">Nucleotide-diphospho-sugar transferase domain-containing protein</fullName>
    </recommendedName>
</protein>
<dbReference type="PANTHER" id="PTHR46038">
    <property type="entry name" value="EXPRESSED PROTEIN-RELATED"/>
    <property type="match status" value="1"/>
</dbReference>
<reference evidence="2" key="1">
    <citation type="submission" date="2023-05" db="EMBL/GenBank/DDBJ databases">
        <title>Nepenthes gracilis genome sequencing.</title>
        <authorList>
            <person name="Fukushima K."/>
        </authorList>
    </citation>
    <scope>NUCLEOTIDE SEQUENCE</scope>
    <source>
        <strain evidence="2">SING2019-196</strain>
    </source>
</reference>
<dbReference type="AlphaFoldDB" id="A0AAD3STH5"/>
<evidence type="ECO:0000313" key="2">
    <source>
        <dbReference type="EMBL" id="GMH17303.1"/>
    </source>
</evidence>
<name>A0AAD3STH5_NEPGR</name>
<dbReference type="Proteomes" id="UP001279734">
    <property type="component" value="Unassembled WGS sequence"/>
</dbReference>
<accession>A0AAD3STH5</accession>